<dbReference type="AlphaFoldDB" id="A0AA88XH84"/>
<gene>
    <name evidence="2" type="ORF">FSP39_002303</name>
</gene>
<keyword evidence="3" id="KW-1185">Reference proteome</keyword>
<dbReference type="Proteomes" id="UP001186944">
    <property type="component" value="Unassembled WGS sequence"/>
</dbReference>
<keyword evidence="1" id="KW-0472">Membrane</keyword>
<keyword evidence="1" id="KW-1133">Transmembrane helix</keyword>
<sequence>MQHTATGMQHTATGAVRLTQDVYYEHMRPLRYKFYKSVPASVGAAFIFGATLYSYEEATGEKAEELTHVAAGAVAMTSLSAYRHYMGLDKFTTARVFMAALGAGLLYHIIAKENLFQILSGESSKTRLASTYSVGYTTFPVRNIDKDNENNGLQI</sequence>
<comment type="caution">
    <text evidence="2">The sequence shown here is derived from an EMBL/GenBank/DDBJ whole genome shotgun (WGS) entry which is preliminary data.</text>
</comment>
<accession>A0AA88XH84</accession>
<protein>
    <submittedName>
        <fullName evidence="2">Uncharacterized protein</fullName>
    </submittedName>
</protein>
<feature type="transmembrane region" description="Helical" evidence="1">
    <location>
        <begin position="34"/>
        <end position="54"/>
    </location>
</feature>
<dbReference type="EMBL" id="VSWD01000012">
    <property type="protein sequence ID" value="KAK3085371.1"/>
    <property type="molecule type" value="Genomic_DNA"/>
</dbReference>
<feature type="transmembrane region" description="Helical" evidence="1">
    <location>
        <begin position="92"/>
        <end position="110"/>
    </location>
</feature>
<name>A0AA88XH84_PINIB</name>
<reference evidence="2" key="1">
    <citation type="submission" date="2019-08" db="EMBL/GenBank/DDBJ databases">
        <title>The improved chromosome-level genome for the pearl oyster Pinctada fucata martensii using PacBio sequencing and Hi-C.</title>
        <authorList>
            <person name="Zheng Z."/>
        </authorList>
    </citation>
    <scope>NUCLEOTIDE SEQUENCE</scope>
    <source>
        <strain evidence="2">ZZ-2019</strain>
        <tissue evidence="2">Adductor muscle</tissue>
    </source>
</reference>
<proteinExistence type="predicted"/>
<organism evidence="2 3">
    <name type="scientific">Pinctada imbricata</name>
    <name type="common">Atlantic pearl-oyster</name>
    <name type="synonym">Pinctada martensii</name>
    <dbReference type="NCBI Taxonomy" id="66713"/>
    <lineage>
        <taxon>Eukaryota</taxon>
        <taxon>Metazoa</taxon>
        <taxon>Spiralia</taxon>
        <taxon>Lophotrochozoa</taxon>
        <taxon>Mollusca</taxon>
        <taxon>Bivalvia</taxon>
        <taxon>Autobranchia</taxon>
        <taxon>Pteriomorphia</taxon>
        <taxon>Pterioida</taxon>
        <taxon>Pterioidea</taxon>
        <taxon>Pteriidae</taxon>
        <taxon>Pinctada</taxon>
    </lineage>
</organism>
<evidence type="ECO:0000313" key="2">
    <source>
        <dbReference type="EMBL" id="KAK3085371.1"/>
    </source>
</evidence>
<evidence type="ECO:0000256" key="1">
    <source>
        <dbReference type="SAM" id="Phobius"/>
    </source>
</evidence>
<evidence type="ECO:0000313" key="3">
    <source>
        <dbReference type="Proteomes" id="UP001186944"/>
    </source>
</evidence>
<keyword evidence="1" id="KW-0812">Transmembrane</keyword>